<reference evidence="1 2" key="1">
    <citation type="submission" date="2023-12" db="EMBL/GenBank/DDBJ databases">
        <title>Friends and Foes: Symbiotic and Algicidal bacterial influence on Karenia brevis blooms.</title>
        <authorList>
            <person name="Fei C."/>
            <person name="Mohamed A.R."/>
            <person name="Booker A."/>
            <person name="Arshad M."/>
            <person name="Klass S."/>
            <person name="Ahn S."/>
            <person name="Gilbert P.M."/>
            <person name="Heil C.A."/>
            <person name="Martinez J.M."/>
            <person name="Amin S.A."/>
        </authorList>
    </citation>
    <scope>NUCLEOTIDE SEQUENCE [LARGE SCALE GENOMIC DNA]</scope>
    <source>
        <strain evidence="1 2">CE15</strain>
    </source>
</reference>
<name>A0ABU8ESL1_9GAMM</name>
<accession>A0ABU8ESL1</accession>
<dbReference type="RefSeq" id="WP_336435324.1">
    <property type="nucleotide sequence ID" value="NZ_JBAWKS010000001.1"/>
</dbReference>
<keyword evidence="2" id="KW-1185">Reference proteome</keyword>
<protein>
    <recommendedName>
        <fullName evidence="3">DUF3293 domain-containing protein</fullName>
    </recommendedName>
</protein>
<evidence type="ECO:0000313" key="2">
    <source>
        <dbReference type="Proteomes" id="UP001382455"/>
    </source>
</evidence>
<comment type="caution">
    <text evidence="1">The sequence shown here is derived from an EMBL/GenBank/DDBJ whole genome shotgun (WGS) entry which is preliminary data.</text>
</comment>
<evidence type="ECO:0008006" key="3">
    <source>
        <dbReference type="Google" id="ProtNLM"/>
    </source>
</evidence>
<gene>
    <name evidence="1" type="ORF">WAE96_09785</name>
</gene>
<evidence type="ECO:0000313" key="1">
    <source>
        <dbReference type="EMBL" id="MEI4549961.1"/>
    </source>
</evidence>
<organism evidence="1 2">
    <name type="scientific">Pseudoalteromonas spongiae</name>
    <dbReference type="NCBI Taxonomy" id="298657"/>
    <lineage>
        <taxon>Bacteria</taxon>
        <taxon>Pseudomonadati</taxon>
        <taxon>Pseudomonadota</taxon>
        <taxon>Gammaproteobacteria</taxon>
        <taxon>Alteromonadales</taxon>
        <taxon>Pseudoalteromonadaceae</taxon>
        <taxon>Pseudoalteromonas</taxon>
    </lineage>
</organism>
<dbReference type="EMBL" id="JBAWKS010000001">
    <property type="protein sequence ID" value="MEI4549961.1"/>
    <property type="molecule type" value="Genomic_DNA"/>
</dbReference>
<sequence length="152" mass="17471">MENNSLALWQIYQTARFSQFSHDSRTNRVLVVLSVWNAHGKTCSVMQNRKLAAFVAALLRKQGIQFQTLWGGSENMCYRELTFAFYVSNTNDAYAFARLAKQKAFYIVKNRKLTLCATNKRYLPKTLGNVKEYLVAVSKRQLIYANNQAIAE</sequence>
<dbReference type="Proteomes" id="UP001382455">
    <property type="component" value="Unassembled WGS sequence"/>
</dbReference>
<proteinExistence type="predicted"/>